<dbReference type="SUPFAM" id="SSF56601">
    <property type="entry name" value="beta-lactamase/transpeptidase-like"/>
    <property type="match status" value="1"/>
</dbReference>
<evidence type="ECO:0000313" key="19">
    <source>
        <dbReference type="EMBL" id="OZY40292.1"/>
    </source>
</evidence>
<evidence type="ECO:0000256" key="16">
    <source>
        <dbReference type="HAMAP-Rule" id="MF_02080"/>
    </source>
</evidence>
<comment type="catalytic activity">
    <reaction evidence="16">
        <text>Preferential cleavage: (Ac)2-L-Lys-D-Ala-|-D-Ala. Also transpeptidation of peptidyl-alanyl moieties that are N-acyl substituents of D-alanine.</text>
        <dbReference type="EC" id="3.4.16.4"/>
    </reaction>
</comment>
<dbReference type="AlphaFoldDB" id="A0A266LS94"/>
<dbReference type="InterPro" id="IPR012338">
    <property type="entry name" value="Beta-lactam/transpept-like"/>
</dbReference>
<comment type="similarity">
    <text evidence="16">Belongs to the transpeptidase family. FtsI subfamily.</text>
</comment>
<dbReference type="Gene3D" id="3.90.1310.10">
    <property type="entry name" value="Penicillin-binding protein 2a (Domain 2)"/>
    <property type="match status" value="1"/>
</dbReference>
<sequence>MIKLEGALYPWRFRVVLALLALLVGAIACQIVYLQVIDHDFLKGQGDARSLRHIPIPAHRGLITDRNGEPLAVSTPVTTLWANAKEMQVAKDRWPALAHALGQDPKVLTARLEQQANKEFIYLVRGLTPEQGQVVLDLKVPGVYGIEEFRRFYPAGEVTAHMVGFTDIDDKGREGVELAYDEWLAGVPGKRQVIKDRRGRLIKDVQVTKNAKAGKTLALSIDLRLQYLANRELRNALVENGAKAGSLVIMDVKTGEILAMVNQPTYNPNNRRNLQPAMMRNRAMIDVFEPGSTVKPISMSAALETGRWKPTDKVEVYPGTLQLGKYTIRDVSRTEGPVLDLTGILINSSNVGMSKVAFDIGGEAIFRQMAKMGLGQDTGLGFPGERVGNLPNYREWRKAETATLSYGYGVSVTAIQLVHAFSALANNGKLAPLTLLKTDKDRPVDAIQVMPEQVAKTVQGMLQEVIENPRGVWRAKVPAYHVGGKSGTARKTSSGGVKGYAVNSYRSLFAGFGPMSDPRYAIVVVIDEPSKAGYFGGLVSAPVFSKVMSGTLRLMNVIPDNLPTAAEQQAAAAAAAAKGGRG</sequence>
<keyword evidence="11 16" id="KW-1133">Transmembrane helix</keyword>
<evidence type="ECO:0000256" key="1">
    <source>
        <dbReference type="ARBA" id="ARBA00004370"/>
    </source>
</evidence>
<feature type="active site" description="Acyl-ester intermediate" evidence="16">
    <location>
        <position position="292"/>
    </location>
</feature>
<evidence type="ECO:0000256" key="7">
    <source>
        <dbReference type="ARBA" id="ARBA00022692"/>
    </source>
</evidence>
<dbReference type="InterPro" id="IPR037532">
    <property type="entry name" value="FtsI_transpept"/>
</dbReference>
<dbReference type="GO" id="GO:0009002">
    <property type="term" value="F:serine-type D-Ala-D-Ala carboxypeptidase activity"/>
    <property type="evidence" value="ECO:0007669"/>
    <property type="project" value="UniProtKB-UniRule"/>
</dbReference>
<comment type="pathway">
    <text evidence="16">Cell wall biogenesis; peptidoglycan biosynthesis.</text>
</comment>
<keyword evidence="6 16" id="KW-0645">Protease</keyword>
<evidence type="ECO:0000256" key="11">
    <source>
        <dbReference type="ARBA" id="ARBA00022989"/>
    </source>
</evidence>
<keyword evidence="8 16" id="KW-0378">Hydrolase</keyword>
<dbReference type="GO" id="GO:0005886">
    <property type="term" value="C:plasma membrane"/>
    <property type="evidence" value="ECO:0007669"/>
    <property type="project" value="UniProtKB-UniRule"/>
</dbReference>
<dbReference type="InterPro" id="IPR036138">
    <property type="entry name" value="PBP_dimer_sf"/>
</dbReference>
<dbReference type="InterPro" id="IPR005311">
    <property type="entry name" value="PBP_dimer"/>
</dbReference>
<reference evidence="19 20" key="1">
    <citation type="submission" date="2017-08" db="EMBL/GenBank/DDBJ databases">
        <title>Genomic and metabolic characterisation of spoilage-associated Pseudomonas species.</title>
        <authorList>
            <person name="Stanborough T."/>
            <person name="Fegan N."/>
            <person name="Powell S.M."/>
            <person name="Singh T."/>
            <person name="Tamplin M.L."/>
            <person name="Chandry P.S."/>
        </authorList>
    </citation>
    <scope>NUCLEOTIDE SEQUENCE [LARGE SCALE GENOMIC DNA]</scope>
    <source>
        <strain evidence="19 20">F1820</strain>
    </source>
</reference>
<keyword evidence="10 16" id="KW-0573">Peptidoglycan synthesis</keyword>
<keyword evidence="3 16" id="KW-0997">Cell inner membrane</keyword>
<dbReference type="GO" id="GO:0008658">
    <property type="term" value="F:penicillin binding"/>
    <property type="evidence" value="ECO:0007669"/>
    <property type="project" value="InterPro"/>
</dbReference>
<dbReference type="EMBL" id="NQKL01000016">
    <property type="protein sequence ID" value="OZY40292.1"/>
    <property type="molecule type" value="Genomic_DNA"/>
</dbReference>
<evidence type="ECO:0000313" key="20">
    <source>
        <dbReference type="Proteomes" id="UP000216113"/>
    </source>
</evidence>
<evidence type="ECO:0000256" key="8">
    <source>
        <dbReference type="ARBA" id="ARBA00022801"/>
    </source>
</evidence>
<dbReference type="UniPathway" id="UPA00219"/>
<evidence type="ECO:0000259" key="18">
    <source>
        <dbReference type="Pfam" id="PF03717"/>
    </source>
</evidence>
<evidence type="ECO:0000256" key="14">
    <source>
        <dbReference type="ARBA" id="ARBA00023306"/>
    </source>
</evidence>
<accession>A0A266LS94</accession>
<proteinExistence type="inferred from homology"/>
<protein>
    <recommendedName>
        <fullName evidence="16">Peptidoglycan D,D-transpeptidase FtsI</fullName>
        <ecNumber evidence="16">3.4.16.4</ecNumber>
    </recommendedName>
    <alternativeName>
        <fullName evidence="16">Penicillin-binding protein 3</fullName>
        <shortName evidence="16">PBP-3</shortName>
    </alternativeName>
</protein>
<evidence type="ECO:0000256" key="9">
    <source>
        <dbReference type="ARBA" id="ARBA00022960"/>
    </source>
</evidence>
<dbReference type="EC" id="3.4.16.4" evidence="16"/>
<keyword evidence="2 16" id="KW-1003">Cell membrane</keyword>
<evidence type="ECO:0000256" key="5">
    <source>
        <dbReference type="ARBA" id="ARBA00022645"/>
    </source>
</evidence>
<dbReference type="Gene3D" id="3.30.450.330">
    <property type="match status" value="1"/>
</dbReference>
<evidence type="ECO:0000256" key="13">
    <source>
        <dbReference type="ARBA" id="ARBA00023210"/>
    </source>
</evidence>
<dbReference type="InterPro" id="IPR001460">
    <property type="entry name" value="PCN-bd_Tpept"/>
</dbReference>
<evidence type="ECO:0000256" key="2">
    <source>
        <dbReference type="ARBA" id="ARBA00022475"/>
    </source>
</evidence>
<keyword evidence="9 16" id="KW-0133">Cell shape</keyword>
<dbReference type="Pfam" id="PF03717">
    <property type="entry name" value="PBP_dimer"/>
    <property type="match status" value="1"/>
</dbReference>
<dbReference type="GO" id="GO:0000917">
    <property type="term" value="P:division septum assembly"/>
    <property type="evidence" value="ECO:0007669"/>
    <property type="project" value="UniProtKB-KW"/>
</dbReference>
<dbReference type="GO" id="GO:0006508">
    <property type="term" value="P:proteolysis"/>
    <property type="evidence" value="ECO:0007669"/>
    <property type="project" value="UniProtKB-KW"/>
</dbReference>
<dbReference type="GO" id="GO:0008955">
    <property type="term" value="F:peptidoglycan glycosyltransferase activity"/>
    <property type="evidence" value="ECO:0007669"/>
    <property type="project" value="InterPro"/>
</dbReference>
<keyword evidence="12 16" id="KW-0472">Membrane</keyword>
<organism evidence="19 20">
    <name type="scientific">Pseudomonas fragi</name>
    <dbReference type="NCBI Taxonomy" id="296"/>
    <lineage>
        <taxon>Bacteria</taxon>
        <taxon>Pseudomonadati</taxon>
        <taxon>Pseudomonadota</taxon>
        <taxon>Gammaproteobacteria</taxon>
        <taxon>Pseudomonadales</taxon>
        <taxon>Pseudomonadaceae</taxon>
        <taxon>Pseudomonas</taxon>
    </lineage>
</organism>
<keyword evidence="15 16" id="KW-0961">Cell wall biogenesis/degradation</keyword>
<keyword evidence="5 16" id="KW-0121">Carboxypeptidase</keyword>
<dbReference type="GO" id="GO:0043093">
    <property type="term" value="P:FtsZ-dependent cytokinesis"/>
    <property type="evidence" value="ECO:0007669"/>
    <property type="project" value="UniProtKB-UniRule"/>
</dbReference>
<comment type="function">
    <text evidence="16">Catalyzes cross-linking of the peptidoglycan cell wall at the division septum.</text>
</comment>
<evidence type="ECO:0000256" key="4">
    <source>
        <dbReference type="ARBA" id="ARBA00022618"/>
    </source>
</evidence>
<gene>
    <name evidence="16" type="primary">ftsI</name>
    <name evidence="19" type="ORF">CJF43_18135</name>
</gene>
<evidence type="ECO:0000256" key="10">
    <source>
        <dbReference type="ARBA" id="ARBA00022984"/>
    </source>
</evidence>
<dbReference type="Pfam" id="PF00905">
    <property type="entry name" value="Transpeptidase"/>
    <property type="match status" value="1"/>
</dbReference>
<keyword evidence="7 16" id="KW-0812">Transmembrane</keyword>
<dbReference type="InterPro" id="IPR050515">
    <property type="entry name" value="Beta-lactam/transpept"/>
</dbReference>
<dbReference type="GO" id="GO:0008360">
    <property type="term" value="P:regulation of cell shape"/>
    <property type="evidence" value="ECO:0007669"/>
    <property type="project" value="UniProtKB-KW"/>
</dbReference>
<comment type="caution">
    <text evidence="19">The sequence shown here is derived from an EMBL/GenBank/DDBJ whole genome shotgun (WGS) entry which is preliminary data.</text>
</comment>
<name>A0A266LS94_PSEFR</name>
<dbReference type="HAMAP" id="MF_02080">
    <property type="entry name" value="FtsI_transpept"/>
    <property type="match status" value="1"/>
</dbReference>
<evidence type="ECO:0000259" key="17">
    <source>
        <dbReference type="Pfam" id="PF00905"/>
    </source>
</evidence>
<keyword evidence="4 16" id="KW-0132">Cell division</keyword>
<dbReference type="SUPFAM" id="SSF56519">
    <property type="entry name" value="Penicillin binding protein dimerisation domain"/>
    <property type="match status" value="1"/>
</dbReference>
<feature type="domain" description="Penicillin-binding protein transpeptidase" evidence="17">
    <location>
        <begin position="245"/>
        <end position="548"/>
    </location>
</feature>
<dbReference type="PROSITE" id="PS51257">
    <property type="entry name" value="PROKAR_LIPOPROTEIN"/>
    <property type="match status" value="1"/>
</dbReference>
<dbReference type="Proteomes" id="UP000216113">
    <property type="component" value="Unassembled WGS sequence"/>
</dbReference>
<evidence type="ECO:0000256" key="3">
    <source>
        <dbReference type="ARBA" id="ARBA00022519"/>
    </source>
</evidence>
<evidence type="ECO:0000256" key="6">
    <source>
        <dbReference type="ARBA" id="ARBA00022670"/>
    </source>
</evidence>
<keyword evidence="13 16" id="KW-0717">Septation</keyword>
<feature type="domain" description="Penicillin-binding protein dimerisation" evidence="18">
    <location>
        <begin position="55"/>
        <end position="204"/>
    </location>
</feature>
<dbReference type="PANTHER" id="PTHR30627">
    <property type="entry name" value="PEPTIDOGLYCAN D,D-TRANSPEPTIDASE"/>
    <property type="match status" value="1"/>
</dbReference>
<dbReference type="PANTHER" id="PTHR30627:SF1">
    <property type="entry name" value="PEPTIDOGLYCAN D,D-TRANSPEPTIDASE FTSI"/>
    <property type="match status" value="1"/>
</dbReference>
<dbReference type="GO" id="GO:0009252">
    <property type="term" value="P:peptidoglycan biosynthetic process"/>
    <property type="evidence" value="ECO:0007669"/>
    <property type="project" value="UniProtKB-UniRule"/>
</dbReference>
<dbReference type="GO" id="GO:0071555">
    <property type="term" value="P:cell wall organization"/>
    <property type="evidence" value="ECO:0007669"/>
    <property type="project" value="UniProtKB-KW"/>
</dbReference>
<evidence type="ECO:0000256" key="12">
    <source>
        <dbReference type="ARBA" id="ARBA00023136"/>
    </source>
</evidence>
<evidence type="ECO:0000256" key="15">
    <source>
        <dbReference type="ARBA" id="ARBA00023316"/>
    </source>
</evidence>
<dbReference type="Gene3D" id="3.40.710.10">
    <property type="entry name" value="DD-peptidase/beta-lactamase superfamily"/>
    <property type="match status" value="1"/>
</dbReference>
<comment type="subcellular location">
    <subcellularLocation>
        <location evidence="1">Membrane</location>
    </subcellularLocation>
</comment>
<keyword evidence="14 16" id="KW-0131">Cell cycle</keyword>